<dbReference type="AlphaFoldDB" id="A0A8H3BB68"/>
<dbReference type="EMBL" id="CAJMWY010000944">
    <property type="protein sequence ID" value="CAE6452360.1"/>
    <property type="molecule type" value="Genomic_DNA"/>
</dbReference>
<protein>
    <submittedName>
        <fullName evidence="2">Uncharacterized protein</fullName>
    </submittedName>
</protein>
<evidence type="ECO:0000256" key="1">
    <source>
        <dbReference type="SAM" id="MobiDB-lite"/>
    </source>
</evidence>
<name>A0A8H3BB68_9AGAM</name>
<comment type="caution">
    <text evidence="2">The sequence shown here is derived from an EMBL/GenBank/DDBJ whole genome shotgun (WGS) entry which is preliminary data.</text>
</comment>
<feature type="region of interest" description="Disordered" evidence="1">
    <location>
        <begin position="1"/>
        <end position="32"/>
    </location>
</feature>
<gene>
    <name evidence="2" type="ORF">RDB_LOCUS56464</name>
</gene>
<evidence type="ECO:0000313" key="2">
    <source>
        <dbReference type="EMBL" id="CAE6452360.1"/>
    </source>
</evidence>
<accession>A0A8H3BB68</accession>
<organism evidence="2 3">
    <name type="scientific">Rhizoctonia solani</name>
    <dbReference type="NCBI Taxonomy" id="456999"/>
    <lineage>
        <taxon>Eukaryota</taxon>
        <taxon>Fungi</taxon>
        <taxon>Dikarya</taxon>
        <taxon>Basidiomycota</taxon>
        <taxon>Agaricomycotina</taxon>
        <taxon>Agaricomycetes</taxon>
        <taxon>Cantharellales</taxon>
        <taxon>Ceratobasidiaceae</taxon>
        <taxon>Rhizoctonia</taxon>
    </lineage>
</organism>
<dbReference type="Proteomes" id="UP000663861">
    <property type="component" value="Unassembled WGS sequence"/>
</dbReference>
<sequence length="83" mass="8978">MKGYGPQKHAVFYTRAPESSTRAGPLETGARADGAVNSGVAAMALERTRRWLAGTHRHSLGYTFQRPLLLTQEINPSANVPAD</sequence>
<proteinExistence type="predicted"/>
<evidence type="ECO:0000313" key="3">
    <source>
        <dbReference type="Proteomes" id="UP000663861"/>
    </source>
</evidence>
<reference evidence="2" key="1">
    <citation type="submission" date="2021-01" db="EMBL/GenBank/DDBJ databases">
        <authorList>
            <person name="Kaushik A."/>
        </authorList>
    </citation>
    <scope>NUCLEOTIDE SEQUENCE</scope>
    <source>
        <strain evidence="2">AG4-RS23</strain>
    </source>
</reference>